<proteinExistence type="predicted"/>
<dbReference type="RefSeq" id="WP_115668522.1">
    <property type="nucleotide sequence ID" value="NZ_UEYP01000001.1"/>
</dbReference>
<protein>
    <recommendedName>
        <fullName evidence="1">Bacterial bifunctional deaminase-reductase C-terminal domain-containing protein</fullName>
    </recommendedName>
</protein>
<organism evidence="2 3">
    <name type="scientific">Ciceribacter selenitireducens ATCC BAA-1503</name>
    <dbReference type="NCBI Taxonomy" id="1336235"/>
    <lineage>
        <taxon>Bacteria</taxon>
        <taxon>Pseudomonadati</taxon>
        <taxon>Pseudomonadota</taxon>
        <taxon>Alphaproteobacteria</taxon>
        <taxon>Hyphomicrobiales</taxon>
        <taxon>Rhizobiaceae</taxon>
        <taxon>Ciceribacter</taxon>
    </lineage>
</organism>
<keyword evidence="3" id="KW-1185">Reference proteome</keyword>
<dbReference type="PANTHER" id="PTHR38011:SF11">
    <property type="entry name" value="2,5-DIAMINO-6-RIBOSYLAMINO-4(3H)-PYRIMIDINONE 5'-PHOSPHATE REDUCTASE"/>
    <property type="match status" value="1"/>
</dbReference>
<accession>A0A376ACT1</accession>
<dbReference type="InterPro" id="IPR002734">
    <property type="entry name" value="RibDG_C"/>
</dbReference>
<dbReference type="AlphaFoldDB" id="A0A376ACT1"/>
<dbReference type="InterPro" id="IPR050765">
    <property type="entry name" value="Riboflavin_Biosynth_HTPR"/>
</dbReference>
<sequence>MRKLIVWNLMTLDGYFEGKSPWDLTYHQLAWGEELRAYSLEICRQADLLVFGRKTYEGMAAHWVDATEELEIKEYMNSIAKIVVSRTLTHADWNNTRVVRDIVGELTALKAQPGKDIFVFGSAELADTLLKAGLVDEMRLCIVPVVLGGGNPHFKPAETPRVFTLLETRPLKTGGVVLRYAPAPSAS</sequence>
<dbReference type="PANTHER" id="PTHR38011">
    <property type="entry name" value="DIHYDROFOLATE REDUCTASE FAMILY PROTEIN (AFU_ORTHOLOGUE AFUA_8G06820)"/>
    <property type="match status" value="1"/>
</dbReference>
<dbReference type="SUPFAM" id="SSF53597">
    <property type="entry name" value="Dihydrofolate reductase-like"/>
    <property type="match status" value="1"/>
</dbReference>
<name>A0A376ACT1_9HYPH</name>
<dbReference type="Pfam" id="PF01872">
    <property type="entry name" value="RibD_C"/>
    <property type="match status" value="1"/>
</dbReference>
<evidence type="ECO:0000313" key="2">
    <source>
        <dbReference type="EMBL" id="SSC65460.1"/>
    </source>
</evidence>
<dbReference type="InterPro" id="IPR024072">
    <property type="entry name" value="DHFR-like_dom_sf"/>
</dbReference>
<dbReference type="Gene3D" id="3.40.430.10">
    <property type="entry name" value="Dihydrofolate Reductase, subunit A"/>
    <property type="match status" value="1"/>
</dbReference>
<evidence type="ECO:0000259" key="1">
    <source>
        <dbReference type="Pfam" id="PF01872"/>
    </source>
</evidence>
<dbReference type="OrthoDB" id="7949219at2"/>
<feature type="domain" description="Bacterial bifunctional deaminase-reductase C-terminal" evidence="1">
    <location>
        <begin position="2"/>
        <end position="169"/>
    </location>
</feature>
<gene>
    <name evidence="2" type="ORF">RHIZ70_1168</name>
</gene>
<dbReference type="STRING" id="1336235.GCA_000518785_01737"/>
<evidence type="ECO:0000313" key="3">
    <source>
        <dbReference type="Proteomes" id="UP000254764"/>
    </source>
</evidence>
<dbReference type="GO" id="GO:0008703">
    <property type="term" value="F:5-amino-6-(5-phosphoribosylamino)uracil reductase activity"/>
    <property type="evidence" value="ECO:0007669"/>
    <property type="project" value="InterPro"/>
</dbReference>
<dbReference type="GO" id="GO:0009231">
    <property type="term" value="P:riboflavin biosynthetic process"/>
    <property type="evidence" value="ECO:0007669"/>
    <property type="project" value="InterPro"/>
</dbReference>
<dbReference type="EMBL" id="UEYP01000001">
    <property type="protein sequence ID" value="SSC65460.1"/>
    <property type="molecule type" value="Genomic_DNA"/>
</dbReference>
<dbReference type="Proteomes" id="UP000254764">
    <property type="component" value="Unassembled WGS sequence"/>
</dbReference>
<reference evidence="3" key="1">
    <citation type="submission" date="2018-07" db="EMBL/GenBank/DDBJ databases">
        <authorList>
            <person name="Peiro R."/>
            <person name="Begona"/>
            <person name="Cbmso G."/>
            <person name="Lopez M."/>
            <person name="Gonzalez S."/>
        </authorList>
    </citation>
    <scope>NUCLEOTIDE SEQUENCE [LARGE SCALE GENOMIC DNA]</scope>
</reference>